<gene>
    <name evidence="2" type="ORF">WMO14_00960</name>
</gene>
<dbReference type="SMART" id="SM00530">
    <property type="entry name" value="HTH_XRE"/>
    <property type="match status" value="1"/>
</dbReference>
<sequence>MIEQDVLDRIQQLLTFKHWSLYKLAKQSDIPYSSLNNIFNRQTCPTMVTLEKICHGFNISLSEFFSFESNPLRNELLSDDEEELLNTYKELSVQNKKLLKAYLDGLYLTPRP</sequence>
<name>A0ABV1BSH1_9FIRM</name>
<accession>A0ABV1BSH1</accession>
<evidence type="ECO:0000313" key="3">
    <source>
        <dbReference type="Proteomes" id="UP001442364"/>
    </source>
</evidence>
<dbReference type="CDD" id="cd00093">
    <property type="entry name" value="HTH_XRE"/>
    <property type="match status" value="1"/>
</dbReference>
<keyword evidence="3" id="KW-1185">Reference proteome</keyword>
<comment type="caution">
    <text evidence="2">The sequence shown here is derived from an EMBL/GenBank/DDBJ whole genome shotgun (WGS) entry which is preliminary data.</text>
</comment>
<evidence type="ECO:0000259" key="1">
    <source>
        <dbReference type="PROSITE" id="PS50943"/>
    </source>
</evidence>
<dbReference type="SUPFAM" id="SSF47413">
    <property type="entry name" value="lambda repressor-like DNA-binding domains"/>
    <property type="match status" value="1"/>
</dbReference>
<dbReference type="Pfam" id="PF01381">
    <property type="entry name" value="HTH_3"/>
    <property type="match status" value="1"/>
</dbReference>
<feature type="domain" description="HTH cro/C1-type" evidence="1">
    <location>
        <begin position="10"/>
        <end position="64"/>
    </location>
</feature>
<dbReference type="Gene3D" id="1.10.260.40">
    <property type="entry name" value="lambda repressor-like DNA-binding domains"/>
    <property type="match status" value="1"/>
</dbReference>
<evidence type="ECO:0000313" key="2">
    <source>
        <dbReference type="EMBL" id="MEQ2378455.1"/>
    </source>
</evidence>
<dbReference type="Proteomes" id="UP001442364">
    <property type="component" value="Unassembled WGS sequence"/>
</dbReference>
<dbReference type="RefSeq" id="WP_349153119.1">
    <property type="nucleotide sequence ID" value="NZ_JBBMER010000001.1"/>
</dbReference>
<reference evidence="2 3" key="1">
    <citation type="submission" date="2024-03" db="EMBL/GenBank/DDBJ databases">
        <title>Human intestinal bacterial collection.</title>
        <authorList>
            <person name="Pauvert C."/>
            <person name="Hitch T.C.A."/>
            <person name="Clavel T."/>
        </authorList>
    </citation>
    <scope>NUCLEOTIDE SEQUENCE [LARGE SCALE GENOMIC DNA]</scope>
    <source>
        <strain evidence="2 3">CLA-AA-H255</strain>
    </source>
</reference>
<dbReference type="PROSITE" id="PS50943">
    <property type="entry name" value="HTH_CROC1"/>
    <property type="match status" value="1"/>
</dbReference>
<dbReference type="InterPro" id="IPR010982">
    <property type="entry name" value="Lambda_DNA-bd_dom_sf"/>
</dbReference>
<protein>
    <submittedName>
        <fullName evidence="2">Helix-turn-helix transcriptional regulator</fullName>
    </submittedName>
</protein>
<dbReference type="InterPro" id="IPR001387">
    <property type="entry name" value="Cro/C1-type_HTH"/>
</dbReference>
<organism evidence="2 3">
    <name type="scientific">[Lactobacillus] rogosae</name>
    <dbReference type="NCBI Taxonomy" id="706562"/>
    <lineage>
        <taxon>Bacteria</taxon>
        <taxon>Bacillati</taxon>
        <taxon>Bacillota</taxon>
        <taxon>Clostridia</taxon>
        <taxon>Lachnospirales</taxon>
        <taxon>Lachnospiraceae</taxon>
        <taxon>Lachnospira</taxon>
    </lineage>
</organism>
<dbReference type="EMBL" id="JBBMER010000001">
    <property type="protein sequence ID" value="MEQ2378455.1"/>
    <property type="molecule type" value="Genomic_DNA"/>
</dbReference>
<proteinExistence type="predicted"/>